<gene>
    <name evidence="1" type="ORF">Ga0080574_TMP2459</name>
</gene>
<proteinExistence type="predicted"/>
<keyword evidence="1" id="KW-0808">Transferase</keyword>
<dbReference type="KEGG" id="paby:Ga0080574_TMP2459"/>
<dbReference type="AlphaFoldDB" id="A0A1P8UTS4"/>
<dbReference type="OrthoDB" id="3010234at2"/>
<dbReference type="STRING" id="1250539.Ga0080574_TMP2459"/>
<keyword evidence="2" id="KW-1185">Reference proteome</keyword>
<name>A0A1P8UTS4_9RHOB</name>
<reference evidence="1 2" key="1">
    <citation type="submission" date="2016-04" db="EMBL/GenBank/DDBJ databases">
        <title>Deep-sea bacteria in the southern Pacific.</title>
        <authorList>
            <person name="Tang K."/>
        </authorList>
    </citation>
    <scope>NUCLEOTIDE SEQUENCE [LARGE SCALE GENOMIC DNA]</scope>
    <source>
        <strain evidence="1 2">JLT2014</strain>
    </source>
</reference>
<organism evidence="1 2">
    <name type="scientific">Salipiger abyssi</name>
    <dbReference type="NCBI Taxonomy" id="1250539"/>
    <lineage>
        <taxon>Bacteria</taxon>
        <taxon>Pseudomonadati</taxon>
        <taxon>Pseudomonadota</taxon>
        <taxon>Alphaproteobacteria</taxon>
        <taxon>Rhodobacterales</taxon>
        <taxon>Roseobacteraceae</taxon>
        <taxon>Salipiger</taxon>
    </lineage>
</organism>
<accession>A0A1P8UTS4</accession>
<evidence type="ECO:0000313" key="2">
    <source>
        <dbReference type="Proteomes" id="UP000187059"/>
    </source>
</evidence>
<dbReference type="Pfam" id="PF13704">
    <property type="entry name" value="Glyco_tranf_2_4"/>
    <property type="match status" value="1"/>
</dbReference>
<sequence>MGAWQSYRLRLQRKRWRIRALRKGRELMPVSNRTDRIRASDLLVFCTQRNEGIRLPYFLDYYREMGVNHFFFVDNDSTDGSVDYLARQPDVSVWSSRGSYKRSRFGMDWINYLLRKYGHGHWALTVDPDEFFLFPFCDTRPLRALTDWLDASSIKSFSAMLLDMYPKGRIDAQPYQAGQNPLEIASWFDAGNYTIRRNNRFGNLWIQGGPRARMFFPDRPERAPALNKIPLVKWDRRYTYVSSTHMLLPRGLNLVYDEWGGEKASGLLLHTKFLDTFGRKAEEELERKQHYAGSTEYLAYHAGIKDNPDLWCKWSEKYINWRQLEILGLMSKGNWA</sequence>
<dbReference type="RefSeq" id="WP_076699504.1">
    <property type="nucleotide sequence ID" value="NZ_CP015093.1"/>
</dbReference>
<dbReference type="EMBL" id="CP015093">
    <property type="protein sequence ID" value="APZ52793.1"/>
    <property type="molecule type" value="Genomic_DNA"/>
</dbReference>
<evidence type="ECO:0000313" key="1">
    <source>
        <dbReference type="EMBL" id="APZ52793.1"/>
    </source>
</evidence>
<protein>
    <submittedName>
        <fullName evidence="1">Glycosyl transferase family 2</fullName>
    </submittedName>
</protein>
<dbReference type="GO" id="GO:0016740">
    <property type="term" value="F:transferase activity"/>
    <property type="evidence" value="ECO:0007669"/>
    <property type="project" value="UniProtKB-KW"/>
</dbReference>
<dbReference type="Proteomes" id="UP000187059">
    <property type="component" value="Chromosome"/>
</dbReference>